<comment type="caution">
    <text evidence="1">The sequence shown here is derived from an EMBL/GenBank/DDBJ whole genome shotgun (WGS) entry which is preliminary data.</text>
</comment>
<keyword evidence="2" id="KW-1185">Reference proteome</keyword>
<dbReference type="EMBL" id="JAPFFF010000014">
    <property type="protein sequence ID" value="KAK8870988.1"/>
    <property type="molecule type" value="Genomic_DNA"/>
</dbReference>
<evidence type="ECO:0000313" key="2">
    <source>
        <dbReference type="Proteomes" id="UP001470230"/>
    </source>
</evidence>
<reference evidence="1 2" key="1">
    <citation type="submission" date="2024-04" db="EMBL/GenBank/DDBJ databases">
        <title>Tritrichomonas musculus Genome.</title>
        <authorList>
            <person name="Alves-Ferreira E."/>
            <person name="Grigg M."/>
            <person name="Lorenzi H."/>
            <person name="Galac M."/>
        </authorList>
    </citation>
    <scope>NUCLEOTIDE SEQUENCE [LARGE SCALE GENOMIC DNA]</scope>
    <source>
        <strain evidence="1 2">EAF2021</strain>
    </source>
</reference>
<dbReference type="Proteomes" id="UP001470230">
    <property type="component" value="Unassembled WGS sequence"/>
</dbReference>
<sequence length="147" mass="16927">MSVSSDKKYNLSRFLEAQEGDYPRALKEIRNGRKSSCWMWYIFPQIQGLGVTSTTDYYSIKDLNEAKEYMNNEILRGRLIEISEALLGLETNDPHAVLGYPDDLKLKSCMTLFGIAAPDQDVFQKVLDKYYNGERDEKTIEKLKGQI</sequence>
<accession>A0ABR2IZA4</accession>
<dbReference type="Pfam" id="PF08837">
    <property type="entry name" value="DUF1810"/>
    <property type="match status" value="1"/>
</dbReference>
<dbReference type="PIRSF" id="PIRSF008546">
    <property type="entry name" value="UCP008546"/>
    <property type="match status" value="1"/>
</dbReference>
<proteinExistence type="predicted"/>
<dbReference type="InterPro" id="IPR014937">
    <property type="entry name" value="DUF1810"/>
</dbReference>
<organism evidence="1 2">
    <name type="scientific">Tritrichomonas musculus</name>
    <dbReference type="NCBI Taxonomy" id="1915356"/>
    <lineage>
        <taxon>Eukaryota</taxon>
        <taxon>Metamonada</taxon>
        <taxon>Parabasalia</taxon>
        <taxon>Tritrichomonadida</taxon>
        <taxon>Tritrichomonadidae</taxon>
        <taxon>Tritrichomonas</taxon>
    </lineage>
</organism>
<dbReference type="InterPro" id="IPR036287">
    <property type="entry name" value="Rv1873-like_sf"/>
</dbReference>
<dbReference type="Gene3D" id="1.25.40.380">
    <property type="entry name" value="Protein of unknown function DUF1810"/>
    <property type="match status" value="1"/>
</dbReference>
<protein>
    <recommendedName>
        <fullName evidence="3">Calpastatin</fullName>
    </recommendedName>
</protein>
<dbReference type="SUPFAM" id="SSF140736">
    <property type="entry name" value="Rv1873-like"/>
    <property type="match status" value="1"/>
</dbReference>
<name>A0ABR2IZA4_9EUKA</name>
<gene>
    <name evidence="1" type="ORF">M9Y10_008901</name>
</gene>
<evidence type="ECO:0000313" key="1">
    <source>
        <dbReference type="EMBL" id="KAK8870988.1"/>
    </source>
</evidence>
<evidence type="ECO:0008006" key="3">
    <source>
        <dbReference type="Google" id="ProtNLM"/>
    </source>
</evidence>